<protein>
    <recommendedName>
        <fullName evidence="4">thiopurine S-methyltransferase</fullName>
        <ecNumber evidence="4">2.1.1.67</ecNumber>
    </recommendedName>
</protein>
<evidence type="ECO:0000313" key="10">
    <source>
        <dbReference type="Proteomes" id="UP000019277"/>
    </source>
</evidence>
<keyword evidence="7 9" id="KW-0808">Transferase</keyword>
<keyword evidence="10" id="KW-1185">Reference proteome</keyword>
<proteinExistence type="inferred from homology"/>
<dbReference type="EMBL" id="AYXG01000206">
    <property type="protein sequence ID" value="EWC59404.1"/>
    <property type="molecule type" value="Genomic_DNA"/>
</dbReference>
<dbReference type="Proteomes" id="UP000019277">
    <property type="component" value="Unassembled WGS sequence"/>
</dbReference>
<dbReference type="HAMAP" id="MF_00812">
    <property type="entry name" value="Thiopur_methtran"/>
    <property type="match status" value="1"/>
</dbReference>
<keyword evidence="6 9" id="KW-0489">Methyltransferase</keyword>
<comment type="similarity">
    <text evidence="3">Belongs to the class I-like SAM-binding methyltransferase superfamily. TPMT family.</text>
</comment>
<keyword evidence="5" id="KW-0963">Cytoplasm</keyword>
<dbReference type="STRING" id="909613.UO65_5350"/>
<dbReference type="SUPFAM" id="SSF53335">
    <property type="entry name" value="S-adenosyl-L-methionine-dependent methyltransferases"/>
    <property type="match status" value="1"/>
</dbReference>
<dbReference type="InterPro" id="IPR029063">
    <property type="entry name" value="SAM-dependent_MTases_sf"/>
</dbReference>
<dbReference type="GO" id="GO:0008119">
    <property type="term" value="F:thiopurine S-methyltransferase activity"/>
    <property type="evidence" value="ECO:0007669"/>
    <property type="project" value="UniProtKB-EC"/>
</dbReference>
<comment type="catalytic activity">
    <reaction evidence="1">
        <text>S-adenosyl-L-methionine + a thiopurine = S-adenosyl-L-homocysteine + a thiopurine S-methylether.</text>
        <dbReference type="EC" id="2.1.1.67"/>
    </reaction>
</comment>
<accession>W7IZC1</accession>
<dbReference type="PROSITE" id="PS51585">
    <property type="entry name" value="SAM_MT_TPMT"/>
    <property type="match status" value="1"/>
</dbReference>
<evidence type="ECO:0000256" key="7">
    <source>
        <dbReference type="ARBA" id="ARBA00022679"/>
    </source>
</evidence>
<dbReference type="AlphaFoldDB" id="W7IZC1"/>
<dbReference type="Gene3D" id="3.40.50.150">
    <property type="entry name" value="Vaccinia Virus protein VP39"/>
    <property type="match status" value="1"/>
</dbReference>
<evidence type="ECO:0000256" key="4">
    <source>
        <dbReference type="ARBA" id="ARBA00011905"/>
    </source>
</evidence>
<dbReference type="PATRIC" id="fig|909613.9.peg.5344"/>
<evidence type="ECO:0000256" key="8">
    <source>
        <dbReference type="ARBA" id="ARBA00022691"/>
    </source>
</evidence>
<evidence type="ECO:0000313" key="9">
    <source>
        <dbReference type="EMBL" id="EWC59404.1"/>
    </source>
</evidence>
<dbReference type="GO" id="GO:0032259">
    <property type="term" value="P:methylation"/>
    <property type="evidence" value="ECO:0007669"/>
    <property type="project" value="UniProtKB-KW"/>
</dbReference>
<accession>A0A8E2X348</accession>
<dbReference type="GO" id="GO:0005737">
    <property type="term" value="C:cytoplasm"/>
    <property type="evidence" value="ECO:0007669"/>
    <property type="project" value="UniProtKB-SubCell"/>
</dbReference>
<comment type="subcellular location">
    <subcellularLocation>
        <location evidence="2">Cytoplasm</location>
    </subcellularLocation>
</comment>
<sequence>MEPDFWFDSWREGGTKTSFHVPAVHPHARWLAETGLLADARVLVPLCGKTVDLLFFAEHAREVVGVELVATAVEQFFAENGLIPVEESPGVFRAGNVVLRNQDLFALSTEEVGPVDVVFDRASLIAFPPDMRTRYVEAVTRLVRPGAAWFLNTLEYAPLLPSPPFSVGLPEVAERFGGSFAVEQVFAEPKPEHRMAQKFGLTSFQENGFLLRHQPRHSDTDRTGVPLAAADCVSA</sequence>
<evidence type="ECO:0000256" key="2">
    <source>
        <dbReference type="ARBA" id="ARBA00004496"/>
    </source>
</evidence>
<comment type="caution">
    <text evidence="9">The sequence shown here is derived from an EMBL/GenBank/DDBJ whole genome shotgun (WGS) entry which is preliminary data.</text>
</comment>
<dbReference type="Pfam" id="PF05724">
    <property type="entry name" value="TPMT"/>
    <property type="match status" value="1"/>
</dbReference>
<evidence type="ECO:0000256" key="3">
    <source>
        <dbReference type="ARBA" id="ARBA00008145"/>
    </source>
</evidence>
<dbReference type="InterPro" id="IPR008854">
    <property type="entry name" value="TPMT"/>
</dbReference>
<dbReference type="PANTHER" id="PTHR10259">
    <property type="entry name" value="THIOPURINE S-METHYLTRANSFERASE"/>
    <property type="match status" value="1"/>
</dbReference>
<evidence type="ECO:0000256" key="1">
    <source>
        <dbReference type="ARBA" id="ARBA00000903"/>
    </source>
</evidence>
<dbReference type="OrthoDB" id="9778208at2"/>
<name>W7IZC1_9PSEU</name>
<dbReference type="InterPro" id="IPR025835">
    <property type="entry name" value="Thiopurine_S-MeTrfase"/>
</dbReference>
<keyword evidence="8" id="KW-0949">S-adenosyl-L-methionine</keyword>
<evidence type="ECO:0000256" key="6">
    <source>
        <dbReference type="ARBA" id="ARBA00022603"/>
    </source>
</evidence>
<dbReference type="RefSeq" id="WP_063936018.1">
    <property type="nucleotide sequence ID" value="NZ_AYXG01000206.1"/>
</dbReference>
<evidence type="ECO:0000256" key="5">
    <source>
        <dbReference type="ARBA" id="ARBA00022490"/>
    </source>
</evidence>
<dbReference type="CDD" id="cd02440">
    <property type="entry name" value="AdoMet_MTases"/>
    <property type="match status" value="1"/>
</dbReference>
<dbReference type="PANTHER" id="PTHR10259:SF11">
    <property type="entry name" value="THIOPURINE S-METHYLTRANSFERASE"/>
    <property type="match status" value="1"/>
</dbReference>
<gene>
    <name evidence="9" type="ORF">UO65_5350</name>
</gene>
<dbReference type="eggNOG" id="COG0500">
    <property type="taxonomic scope" value="Bacteria"/>
</dbReference>
<reference evidence="9 10" key="1">
    <citation type="journal article" date="2014" name="Genome Announc.">
        <title>Draft Genome Sequence of the Antitrypanosomally Active Sponge-Associated Bacterium Actinokineospora sp. Strain EG49.</title>
        <authorList>
            <person name="Harjes J."/>
            <person name="Ryu T."/>
            <person name="Abdelmohsen U.R."/>
            <person name="Moitinho-Silva L."/>
            <person name="Horn H."/>
            <person name="Ravasi T."/>
            <person name="Hentschel U."/>
        </authorList>
    </citation>
    <scope>NUCLEOTIDE SEQUENCE [LARGE SCALE GENOMIC DNA]</scope>
    <source>
        <strain evidence="9 10">EG49</strain>
    </source>
</reference>
<organism evidence="9 10">
    <name type="scientific">Actinokineospora spheciospongiae</name>
    <dbReference type="NCBI Taxonomy" id="909613"/>
    <lineage>
        <taxon>Bacteria</taxon>
        <taxon>Bacillati</taxon>
        <taxon>Actinomycetota</taxon>
        <taxon>Actinomycetes</taxon>
        <taxon>Pseudonocardiales</taxon>
        <taxon>Pseudonocardiaceae</taxon>
        <taxon>Actinokineospora</taxon>
    </lineage>
</organism>
<dbReference type="EC" id="2.1.1.67" evidence="4"/>